<accession>A0ACB8EZ36</accession>
<evidence type="ECO:0000313" key="2">
    <source>
        <dbReference type="Proteomes" id="UP000827872"/>
    </source>
</evidence>
<reference evidence="1" key="1">
    <citation type="submission" date="2021-08" db="EMBL/GenBank/DDBJ databases">
        <title>The first chromosome-level gecko genome reveals the dynamic sex chromosomes of Neotropical dwarf geckos (Sphaerodactylidae: Sphaerodactylus).</title>
        <authorList>
            <person name="Pinto B.J."/>
            <person name="Keating S.E."/>
            <person name="Gamble T."/>
        </authorList>
    </citation>
    <scope>NUCLEOTIDE SEQUENCE</scope>
    <source>
        <strain evidence="1">TG3544</strain>
    </source>
</reference>
<proteinExistence type="predicted"/>
<dbReference type="EMBL" id="CM037625">
    <property type="protein sequence ID" value="KAH7998057.1"/>
    <property type="molecule type" value="Genomic_DNA"/>
</dbReference>
<organism evidence="1 2">
    <name type="scientific">Sphaerodactylus townsendi</name>
    <dbReference type="NCBI Taxonomy" id="933632"/>
    <lineage>
        <taxon>Eukaryota</taxon>
        <taxon>Metazoa</taxon>
        <taxon>Chordata</taxon>
        <taxon>Craniata</taxon>
        <taxon>Vertebrata</taxon>
        <taxon>Euteleostomi</taxon>
        <taxon>Lepidosauria</taxon>
        <taxon>Squamata</taxon>
        <taxon>Bifurcata</taxon>
        <taxon>Gekkota</taxon>
        <taxon>Sphaerodactylidae</taxon>
        <taxon>Sphaerodactylus</taxon>
    </lineage>
</organism>
<gene>
    <name evidence="1" type="ORF">K3G42_011990</name>
</gene>
<name>A0ACB8EZ36_9SAUR</name>
<comment type="caution">
    <text evidence="1">The sequence shown here is derived from an EMBL/GenBank/DDBJ whole genome shotgun (WGS) entry which is preliminary data.</text>
</comment>
<dbReference type="Proteomes" id="UP000827872">
    <property type="component" value="Linkage Group LG12"/>
</dbReference>
<protein>
    <submittedName>
        <fullName evidence="1">Uncharacterized protein</fullName>
    </submittedName>
</protein>
<keyword evidence="2" id="KW-1185">Reference proteome</keyword>
<sequence length="111" mass="12510">MPIMNMVLYELKRCPASHVSLAALVILNFMFLQKYLIGAPSEWLVCLLVRESFHDGKSKQILGGIKETYLAMRCNPPRIPVQALLKWAGNVHFPCSALDNSHPFELGLMEP</sequence>
<evidence type="ECO:0000313" key="1">
    <source>
        <dbReference type="EMBL" id="KAH7998057.1"/>
    </source>
</evidence>